<reference evidence="1 2" key="1">
    <citation type="journal article" date="2018" name="PLoS Pathog.">
        <title>Evolution of structural diversity of trichothecenes, a family of toxins produced by plant pathogenic and entomopathogenic fungi.</title>
        <authorList>
            <person name="Proctor R.H."/>
            <person name="McCormick S.P."/>
            <person name="Kim H.S."/>
            <person name="Cardoza R.E."/>
            <person name="Stanley A.M."/>
            <person name="Lindo L."/>
            <person name="Kelly A."/>
            <person name="Brown D.W."/>
            <person name="Lee T."/>
            <person name="Vaughan M.M."/>
            <person name="Alexander N.J."/>
            <person name="Busman M."/>
            <person name="Gutierrez S."/>
        </authorList>
    </citation>
    <scope>NUCLEOTIDE SEQUENCE [LARGE SCALE GENOMIC DNA]</scope>
    <source>
        <strain evidence="1 2">NRRL 20695</strain>
    </source>
</reference>
<proteinExistence type="predicted"/>
<gene>
    <name evidence="1" type="ORF">FLONG3_4424</name>
</gene>
<comment type="caution">
    <text evidence="1">The sequence shown here is derived from an EMBL/GenBank/DDBJ whole genome shotgun (WGS) entry which is preliminary data.</text>
</comment>
<sequence>MRCDMRPVISSGATIYTDPFAEPISCTCANEHLSRPWFQCDDHGCCMKTARMEWCPEIHTCNQVIELDRYVQARPRPRNIWKTSTSSIWSLPKTHDEPEGWPEVRDVTDFLFPNGMPHMETVSPHLSGAVGNLIHVGRLMVILEAELAKLLDDIHIRREMHNAFHGSHCERVLNEWECSARRPIEAGEAMAAQAGKTLATQRELFDASWMLIKEILNDHKEKAALARDLVVNELEVVRDEHENRGHGQ</sequence>
<accession>A0A395SZW1</accession>
<name>A0A395SZW1_9HYPO</name>
<evidence type="ECO:0000313" key="1">
    <source>
        <dbReference type="EMBL" id="RGP77505.1"/>
    </source>
</evidence>
<dbReference type="EMBL" id="PXOG01000092">
    <property type="protein sequence ID" value="RGP77505.1"/>
    <property type="molecule type" value="Genomic_DNA"/>
</dbReference>
<dbReference type="Proteomes" id="UP000266234">
    <property type="component" value="Unassembled WGS sequence"/>
</dbReference>
<dbReference type="OrthoDB" id="4703408at2759"/>
<dbReference type="STRING" id="694270.A0A395SZW1"/>
<organism evidence="1 2">
    <name type="scientific">Fusarium longipes</name>
    <dbReference type="NCBI Taxonomy" id="694270"/>
    <lineage>
        <taxon>Eukaryota</taxon>
        <taxon>Fungi</taxon>
        <taxon>Dikarya</taxon>
        <taxon>Ascomycota</taxon>
        <taxon>Pezizomycotina</taxon>
        <taxon>Sordariomycetes</taxon>
        <taxon>Hypocreomycetidae</taxon>
        <taxon>Hypocreales</taxon>
        <taxon>Nectriaceae</taxon>
        <taxon>Fusarium</taxon>
    </lineage>
</organism>
<keyword evidence="2" id="KW-1185">Reference proteome</keyword>
<evidence type="ECO:0000313" key="2">
    <source>
        <dbReference type="Proteomes" id="UP000266234"/>
    </source>
</evidence>
<dbReference type="AlphaFoldDB" id="A0A395SZW1"/>
<protein>
    <submittedName>
        <fullName evidence="1">Uncharacterized protein</fullName>
    </submittedName>
</protein>